<evidence type="ECO:0000313" key="1">
    <source>
        <dbReference type="EMBL" id="KAH3853295.1"/>
    </source>
</evidence>
<gene>
    <name evidence="1" type="ORF">DPMN_095817</name>
</gene>
<accession>A0A9D4L777</accession>
<sequence length="133" mass="15056">MMLNDETFTFLLLNSSKYLTTFHIPTKIFIHDVEDTRPYLFDNCPLISADLPDDKYVDIKLGTVCEPKPLTFDIFASADDIPTTTDDSFTPTDDTVLREDRDTLEQGSSSHAGFRIRPTLRTAFSLDIPNVMS</sequence>
<dbReference type="EMBL" id="JAIWYP010000003">
    <property type="protein sequence ID" value="KAH3853295.1"/>
    <property type="molecule type" value="Genomic_DNA"/>
</dbReference>
<dbReference type="AlphaFoldDB" id="A0A9D4L777"/>
<name>A0A9D4L777_DREPO</name>
<protein>
    <submittedName>
        <fullName evidence="1">Uncharacterized protein</fullName>
    </submittedName>
</protein>
<reference evidence="1" key="2">
    <citation type="submission" date="2020-11" db="EMBL/GenBank/DDBJ databases">
        <authorList>
            <person name="McCartney M.A."/>
            <person name="Auch B."/>
            <person name="Kono T."/>
            <person name="Mallez S."/>
            <person name="Becker A."/>
            <person name="Gohl D.M."/>
            <person name="Silverstein K.A.T."/>
            <person name="Koren S."/>
            <person name="Bechman K.B."/>
            <person name="Herman A."/>
            <person name="Abrahante J.E."/>
            <person name="Garbe J."/>
        </authorList>
    </citation>
    <scope>NUCLEOTIDE SEQUENCE</scope>
    <source>
        <strain evidence="1">Duluth1</strain>
        <tissue evidence="1">Whole animal</tissue>
    </source>
</reference>
<proteinExistence type="predicted"/>
<comment type="caution">
    <text evidence="1">The sequence shown here is derived from an EMBL/GenBank/DDBJ whole genome shotgun (WGS) entry which is preliminary data.</text>
</comment>
<evidence type="ECO:0000313" key="2">
    <source>
        <dbReference type="Proteomes" id="UP000828390"/>
    </source>
</evidence>
<organism evidence="1 2">
    <name type="scientific">Dreissena polymorpha</name>
    <name type="common">Zebra mussel</name>
    <name type="synonym">Mytilus polymorpha</name>
    <dbReference type="NCBI Taxonomy" id="45954"/>
    <lineage>
        <taxon>Eukaryota</taxon>
        <taxon>Metazoa</taxon>
        <taxon>Spiralia</taxon>
        <taxon>Lophotrochozoa</taxon>
        <taxon>Mollusca</taxon>
        <taxon>Bivalvia</taxon>
        <taxon>Autobranchia</taxon>
        <taxon>Heteroconchia</taxon>
        <taxon>Euheterodonta</taxon>
        <taxon>Imparidentia</taxon>
        <taxon>Neoheterodontei</taxon>
        <taxon>Myida</taxon>
        <taxon>Dreissenoidea</taxon>
        <taxon>Dreissenidae</taxon>
        <taxon>Dreissena</taxon>
    </lineage>
</organism>
<dbReference type="Proteomes" id="UP000828390">
    <property type="component" value="Unassembled WGS sequence"/>
</dbReference>
<keyword evidence="2" id="KW-1185">Reference proteome</keyword>
<reference evidence="1" key="1">
    <citation type="journal article" date="2019" name="bioRxiv">
        <title>The Genome of the Zebra Mussel, Dreissena polymorpha: A Resource for Invasive Species Research.</title>
        <authorList>
            <person name="McCartney M.A."/>
            <person name="Auch B."/>
            <person name="Kono T."/>
            <person name="Mallez S."/>
            <person name="Zhang Y."/>
            <person name="Obille A."/>
            <person name="Becker A."/>
            <person name="Abrahante J.E."/>
            <person name="Garbe J."/>
            <person name="Badalamenti J.P."/>
            <person name="Herman A."/>
            <person name="Mangelson H."/>
            <person name="Liachko I."/>
            <person name="Sullivan S."/>
            <person name="Sone E.D."/>
            <person name="Koren S."/>
            <person name="Silverstein K.A.T."/>
            <person name="Beckman K.B."/>
            <person name="Gohl D.M."/>
        </authorList>
    </citation>
    <scope>NUCLEOTIDE SEQUENCE</scope>
    <source>
        <strain evidence="1">Duluth1</strain>
        <tissue evidence="1">Whole animal</tissue>
    </source>
</reference>